<evidence type="ECO:0000256" key="1">
    <source>
        <dbReference type="ARBA" id="ARBA00034120"/>
    </source>
</evidence>
<dbReference type="RefSeq" id="WP_076376018.1">
    <property type="nucleotide sequence ID" value="NZ_FTMG01000012.1"/>
</dbReference>
<evidence type="ECO:0000256" key="2">
    <source>
        <dbReference type="SAM" id="Coils"/>
    </source>
</evidence>
<dbReference type="SUPFAM" id="SSF56672">
    <property type="entry name" value="DNA/RNA polymerases"/>
    <property type="match status" value="1"/>
</dbReference>
<comment type="caution">
    <text evidence="4">The sequence shown here is derived from an EMBL/GenBank/DDBJ whole genome shotgun (WGS) entry which is preliminary data.</text>
</comment>
<dbReference type="PROSITE" id="PS50878">
    <property type="entry name" value="RT_POL"/>
    <property type="match status" value="1"/>
</dbReference>
<dbReference type="Pfam" id="PF00078">
    <property type="entry name" value="RVT_1"/>
    <property type="match status" value="1"/>
</dbReference>
<keyword evidence="2" id="KW-0175">Coiled coil</keyword>
<dbReference type="PANTHER" id="PTHR34047">
    <property type="entry name" value="NUCLEAR INTRON MATURASE 1, MITOCHONDRIAL-RELATED"/>
    <property type="match status" value="1"/>
</dbReference>
<dbReference type="InterPro" id="IPR000477">
    <property type="entry name" value="RT_dom"/>
</dbReference>
<sequence length="584" mass="68983">MKDLERYFSHKAIITLLCKYRIKSAKKKHKYHLLRDISLHKVSMHYFKTKHNCPSDLKELFPSRRQWYRPNLKSRNKFANTQDLNIAALYKTILTTHINVVNKKITPPEWYLKLNKFIYYVQERIKNPDNESIKLPIIVPIKKDDNKHCTVCRPISLYNLEDRVIISLTSKYLTDIFDPYLHNCSYAFRSVKYDVIRTHHDTITEIINYKERIKKGSVWVAECDLKKFFDCVNHELIINIFEKFVQKVEGADLKVSKSAIRIFLQYLNSYTFNNSVFKLNKTPQYFLGYNIPNGQFEWPYDELRHNFYDGNVDTSNIGVPQGGALSCLIANLILHDVDESVDSEPKDSDLLYIRFCDDMVIMHTEKMKCEEALKRYNKKIKSSRLLIHQPEDIVVYNKAFWKTKSKKPYKWTSRTNSGVPWVSFVGYQVRFDGNIRIRKKSLKKEVNKQKKEAQEVLKALSHNVKTQKNINESSRKSKKQQVYALESRLIAMSVGRVKLYNYKSIKPGLCWTNGFKNLNYNIIVKSQLRYLDRQRTVSINNFKRKLKYLTRATENPVIINKTYFGNPFSYHNFSSNLPTQTSIR</sequence>
<evidence type="ECO:0000259" key="3">
    <source>
        <dbReference type="PROSITE" id="PS50878"/>
    </source>
</evidence>
<dbReference type="Proteomes" id="UP000541583">
    <property type="component" value="Unassembled WGS sequence"/>
</dbReference>
<evidence type="ECO:0000313" key="4">
    <source>
        <dbReference type="EMBL" id="MBB6111530.1"/>
    </source>
</evidence>
<protein>
    <recommendedName>
        <fullName evidence="3">Reverse transcriptase domain-containing protein</fullName>
    </recommendedName>
</protein>
<reference evidence="4 5" key="1">
    <citation type="submission" date="2020-08" db="EMBL/GenBank/DDBJ databases">
        <title>Genomic Encyclopedia of Type Strains, Phase IV (KMG-V): Genome sequencing to study the core and pangenomes of soil and plant-associated prokaryotes.</title>
        <authorList>
            <person name="Whitman W."/>
        </authorList>
    </citation>
    <scope>NUCLEOTIDE SEQUENCE [LARGE SCALE GENOMIC DNA]</scope>
    <source>
        <strain evidence="4 5">ANJLi2</strain>
    </source>
</reference>
<name>A0ABR6PP24_9SPHI</name>
<gene>
    <name evidence="4" type="ORF">HDF23_004300</name>
</gene>
<organism evidence="4 5">
    <name type="scientific">Mucilaginibacter lappiensis</name>
    <dbReference type="NCBI Taxonomy" id="354630"/>
    <lineage>
        <taxon>Bacteria</taxon>
        <taxon>Pseudomonadati</taxon>
        <taxon>Bacteroidota</taxon>
        <taxon>Sphingobacteriia</taxon>
        <taxon>Sphingobacteriales</taxon>
        <taxon>Sphingobacteriaceae</taxon>
        <taxon>Mucilaginibacter</taxon>
    </lineage>
</organism>
<keyword evidence="5" id="KW-1185">Reference proteome</keyword>
<feature type="coiled-coil region" evidence="2">
    <location>
        <begin position="439"/>
        <end position="470"/>
    </location>
</feature>
<evidence type="ECO:0000313" key="5">
    <source>
        <dbReference type="Proteomes" id="UP000541583"/>
    </source>
</evidence>
<proteinExistence type="inferred from homology"/>
<dbReference type="PANTHER" id="PTHR34047:SF8">
    <property type="entry name" value="PROTEIN YKFC"/>
    <property type="match status" value="1"/>
</dbReference>
<dbReference type="CDD" id="cd01651">
    <property type="entry name" value="RT_G2_intron"/>
    <property type="match status" value="1"/>
</dbReference>
<dbReference type="EMBL" id="JACHCB010000012">
    <property type="protein sequence ID" value="MBB6111530.1"/>
    <property type="molecule type" value="Genomic_DNA"/>
</dbReference>
<feature type="domain" description="Reverse transcriptase" evidence="3">
    <location>
        <begin position="122"/>
        <end position="416"/>
    </location>
</feature>
<comment type="similarity">
    <text evidence="1">Belongs to the bacterial reverse transcriptase family.</text>
</comment>
<accession>A0ABR6PP24</accession>
<dbReference type="InterPro" id="IPR043502">
    <property type="entry name" value="DNA/RNA_pol_sf"/>
</dbReference>
<dbReference type="InterPro" id="IPR051083">
    <property type="entry name" value="GrpII_Intron_Splice-Mob/Def"/>
</dbReference>